<gene>
    <name evidence="2" type="ORF">GH714_040411</name>
</gene>
<name>A0A6A6N580_HEVBR</name>
<dbReference type="AlphaFoldDB" id="A0A6A6N580"/>
<comment type="caution">
    <text evidence="2">The sequence shown here is derived from an EMBL/GenBank/DDBJ whole genome shotgun (WGS) entry which is preliminary data.</text>
</comment>
<keyword evidence="1" id="KW-0732">Signal</keyword>
<feature type="signal peptide" evidence="1">
    <location>
        <begin position="1"/>
        <end position="16"/>
    </location>
</feature>
<reference evidence="2 3" key="1">
    <citation type="journal article" date="2020" name="Mol. Plant">
        <title>The Chromosome-Based Rubber Tree Genome Provides New Insights into Spurge Genome Evolution and Rubber Biosynthesis.</title>
        <authorList>
            <person name="Liu J."/>
            <person name="Shi C."/>
            <person name="Shi C.C."/>
            <person name="Li W."/>
            <person name="Zhang Q.J."/>
            <person name="Zhang Y."/>
            <person name="Li K."/>
            <person name="Lu H.F."/>
            <person name="Shi C."/>
            <person name="Zhu S.T."/>
            <person name="Xiao Z.Y."/>
            <person name="Nan H."/>
            <person name="Yue Y."/>
            <person name="Zhu X.G."/>
            <person name="Wu Y."/>
            <person name="Hong X.N."/>
            <person name="Fan G.Y."/>
            <person name="Tong Y."/>
            <person name="Zhang D."/>
            <person name="Mao C.L."/>
            <person name="Liu Y.L."/>
            <person name="Hao S.J."/>
            <person name="Liu W.Q."/>
            <person name="Lv M.Q."/>
            <person name="Zhang H.B."/>
            <person name="Liu Y."/>
            <person name="Hu-Tang G.R."/>
            <person name="Wang J.P."/>
            <person name="Wang J.H."/>
            <person name="Sun Y.H."/>
            <person name="Ni S.B."/>
            <person name="Chen W.B."/>
            <person name="Zhang X.C."/>
            <person name="Jiao Y.N."/>
            <person name="Eichler E.E."/>
            <person name="Li G.H."/>
            <person name="Liu X."/>
            <person name="Gao L.Z."/>
        </authorList>
    </citation>
    <scope>NUCLEOTIDE SEQUENCE [LARGE SCALE GENOMIC DNA]</scope>
    <source>
        <strain evidence="3">cv. GT1</strain>
        <tissue evidence="2">Leaf</tissue>
    </source>
</reference>
<evidence type="ECO:0000313" key="2">
    <source>
        <dbReference type="EMBL" id="KAF2321342.1"/>
    </source>
</evidence>
<protein>
    <submittedName>
        <fullName evidence="2">Uncharacterized protein</fullName>
    </submittedName>
</protein>
<evidence type="ECO:0000313" key="3">
    <source>
        <dbReference type="Proteomes" id="UP000467840"/>
    </source>
</evidence>
<accession>A0A6A6N580</accession>
<proteinExistence type="predicted"/>
<evidence type="ECO:0000256" key="1">
    <source>
        <dbReference type="SAM" id="SignalP"/>
    </source>
</evidence>
<dbReference type="Proteomes" id="UP000467840">
    <property type="component" value="Chromosome 10"/>
</dbReference>
<feature type="chain" id="PRO_5025629393" evidence="1">
    <location>
        <begin position="17"/>
        <end position="150"/>
    </location>
</feature>
<keyword evidence="3" id="KW-1185">Reference proteome</keyword>
<organism evidence="2 3">
    <name type="scientific">Hevea brasiliensis</name>
    <name type="common">Para rubber tree</name>
    <name type="synonym">Siphonia brasiliensis</name>
    <dbReference type="NCBI Taxonomy" id="3981"/>
    <lineage>
        <taxon>Eukaryota</taxon>
        <taxon>Viridiplantae</taxon>
        <taxon>Streptophyta</taxon>
        <taxon>Embryophyta</taxon>
        <taxon>Tracheophyta</taxon>
        <taxon>Spermatophyta</taxon>
        <taxon>Magnoliopsida</taxon>
        <taxon>eudicotyledons</taxon>
        <taxon>Gunneridae</taxon>
        <taxon>Pentapetalae</taxon>
        <taxon>rosids</taxon>
        <taxon>fabids</taxon>
        <taxon>Malpighiales</taxon>
        <taxon>Euphorbiaceae</taxon>
        <taxon>Crotonoideae</taxon>
        <taxon>Micrandreae</taxon>
        <taxon>Hevea</taxon>
    </lineage>
</organism>
<sequence>MAKAAALLGLLVPAMAPTGTTLGAGGRVPAADGVMVPVQAGQQMDLAGVLGLGLGLEVGQDRDRDMVMGLEVVVHAAVGRAGIGSGNSGGGGAGGGSGGQVAVTRRLIPGGKTTLVDTESMKFDSIDTVCMPYAKNYFAIIVKKPTDRGS</sequence>
<dbReference type="EMBL" id="JAAGAX010000003">
    <property type="protein sequence ID" value="KAF2321342.1"/>
    <property type="molecule type" value="Genomic_DNA"/>
</dbReference>